<protein>
    <submittedName>
        <fullName evidence="3">2-aminobenzoate-CoA ligase</fullName>
    </submittedName>
</protein>
<dbReference type="SUPFAM" id="SSF56801">
    <property type="entry name" value="Acetyl-CoA synthetase-like"/>
    <property type="match status" value="1"/>
</dbReference>
<dbReference type="Pfam" id="PF00501">
    <property type="entry name" value="AMP-binding"/>
    <property type="match status" value="1"/>
</dbReference>
<sequence length="422" mass="46724">MPVASVITFPDRRLLAIFDSETNGFMVRMMDDFCRANLPVIEDFPQFIFGVPQLRFPRSLNCAAALLDEPVDGHHWGDRVAIRTESRVTWTYQALCDASNRIANMLVRDGGLVPGNRVLLHGINHSILAAWLGVIKAGGVTVATMPLLRAGELSVVIDRPKVSRVPCEAALSSELARALGAQQGVGYVRVYETDGPGLPERWERDQYASLAIETIRACDPRAIAFTSGTTGQRKAAVHFHRDVIAVCRCFPEHMLEPTEDNCLCWLVVARVHLRPWRIVVVSGRRGRQRRIAARDDPVAVAVRGRCVSGPHSVQRADGRSRDAARPRRIRRVEPAQVRVRRRGASVGRDAWQQRTGIHLIDGTGSIEMLHICVSIHDGPPKEGRSARRCPAIASLFWTTRADACRLTRFAISPCWGPPGVVT</sequence>
<evidence type="ECO:0000259" key="2">
    <source>
        <dbReference type="Pfam" id="PF00501"/>
    </source>
</evidence>
<comment type="caution">
    <text evidence="3">The sequence shown here is derived from an EMBL/GenBank/DDBJ whole genome shotgun (WGS) entry which is preliminary data.</text>
</comment>
<evidence type="ECO:0000256" key="1">
    <source>
        <dbReference type="ARBA" id="ARBA00022598"/>
    </source>
</evidence>
<dbReference type="PANTHER" id="PTHR43352">
    <property type="entry name" value="ACETYL-COA SYNTHETASE"/>
    <property type="match status" value="1"/>
</dbReference>
<reference evidence="3 4" key="1">
    <citation type="submission" date="2018-05" db="EMBL/GenBank/DDBJ databases">
        <title>Comparative genomics of bacterial root endophytes of switchgrass collected from native prairies over two seasons.</title>
        <authorList>
            <person name="Tang Y."/>
        </authorList>
    </citation>
    <scope>NUCLEOTIDE SEQUENCE [LARGE SCALE GENOMIC DNA]</scope>
    <source>
        <strain evidence="3 4">NFIX32</strain>
    </source>
</reference>
<dbReference type="PANTHER" id="PTHR43352:SF1">
    <property type="entry name" value="ANTHRANILATE--COA LIGASE"/>
    <property type="match status" value="1"/>
</dbReference>
<dbReference type="GO" id="GO:0044550">
    <property type="term" value="P:secondary metabolite biosynthetic process"/>
    <property type="evidence" value="ECO:0007669"/>
    <property type="project" value="TreeGrafter"/>
</dbReference>
<dbReference type="EMBL" id="QJJY01000046">
    <property type="protein sequence ID" value="PXX21693.1"/>
    <property type="molecule type" value="Genomic_DNA"/>
</dbReference>
<evidence type="ECO:0000313" key="4">
    <source>
        <dbReference type="Proteomes" id="UP000247755"/>
    </source>
</evidence>
<dbReference type="InterPro" id="IPR000873">
    <property type="entry name" value="AMP-dep_synth/lig_dom"/>
</dbReference>
<evidence type="ECO:0000313" key="3">
    <source>
        <dbReference type="EMBL" id="PXX21693.1"/>
    </source>
</evidence>
<dbReference type="AlphaFoldDB" id="A0A318HU21"/>
<proteinExistence type="predicted"/>
<dbReference type="Gene3D" id="3.40.50.12780">
    <property type="entry name" value="N-terminal domain of ligase-like"/>
    <property type="match status" value="1"/>
</dbReference>
<name>A0A318HU21_BURPY</name>
<organism evidence="3 4">
    <name type="scientific">Burkholderia pyrrocinia</name>
    <name type="common">Pseudomonas pyrrocinia</name>
    <dbReference type="NCBI Taxonomy" id="60550"/>
    <lineage>
        <taxon>Bacteria</taxon>
        <taxon>Pseudomonadati</taxon>
        <taxon>Pseudomonadota</taxon>
        <taxon>Betaproteobacteria</taxon>
        <taxon>Burkholderiales</taxon>
        <taxon>Burkholderiaceae</taxon>
        <taxon>Burkholderia</taxon>
        <taxon>Burkholderia cepacia complex</taxon>
    </lineage>
</organism>
<gene>
    <name evidence="3" type="ORF">NA66_104611</name>
</gene>
<dbReference type="GO" id="GO:0016878">
    <property type="term" value="F:acid-thiol ligase activity"/>
    <property type="evidence" value="ECO:0007669"/>
    <property type="project" value="TreeGrafter"/>
</dbReference>
<feature type="domain" description="AMP-dependent synthetase/ligase" evidence="2">
    <location>
        <begin position="75"/>
        <end position="266"/>
    </location>
</feature>
<keyword evidence="1 3" id="KW-0436">Ligase</keyword>
<accession>A0A318HU21</accession>
<dbReference type="InterPro" id="IPR042099">
    <property type="entry name" value="ANL_N_sf"/>
</dbReference>
<dbReference type="Proteomes" id="UP000247755">
    <property type="component" value="Unassembled WGS sequence"/>
</dbReference>